<dbReference type="Gene3D" id="1.10.4200.10">
    <property type="entry name" value="Triphosphoribosyl-dephospho-CoA protein"/>
    <property type="match status" value="2"/>
</dbReference>
<reference evidence="6 7" key="1">
    <citation type="submission" date="2020-03" db="EMBL/GenBank/DDBJ databases">
        <title>Vagococcus sp. nov., isolated from beetles.</title>
        <authorList>
            <person name="Hyun D.-W."/>
            <person name="Bae J.-W."/>
        </authorList>
    </citation>
    <scope>NUCLEOTIDE SEQUENCE [LARGE SCALE GENOMIC DNA]</scope>
    <source>
        <strain evidence="6 7">HDW17B</strain>
    </source>
</reference>
<dbReference type="InterPro" id="IPR002736">
    <property type="entry name" value="CitG"/>
</dbReference>
<dbReference type="GO" id="GO:0016757">
    <property type="term" value="F:glycosyltransferase activity"/>
    <property type="evidence" value="ECO:0007669"/>
    <property type="project" value="UniProtKB-KW"/>
</dbReference>
<keyword evidence="7" id="KW-1185">Reference proteome</keyword>
<dbReference type="AlphaFoldDB" id="A0A6G8AU56"/>
<comment type="similarity">
    <text evidence="5">Belongs to the CitG/MdcB family.</text>
</comment>
<name>A0A6G8AU56_9ENTE</name>
<evidence type="ECO:0000313" key="7">
    <source>
        <dbReference type="Proteomes" id="UP000501747"/>
    </source>
</evidence>
<dbReference type="PANTHER" id="PTHR30201:SF2">
    <property type="entry name" value="2-(5''-TRIPHOSPHORIBOSYL)-3'-DEPHOSPHOCOENZYME-A SYNTHASE"/>
    <property type="match status" value="1"/>
</dbReference>
<evidence type="ECO:0000256" key="4">
    <source>
        <dbReference type="ARBA" id="ARBA00022840"/>
    </source>
</evidence>
<keyword evidence="4 5" id="KW-0067">ATP-binding</keyword>
<dbReference type="GO" id="GO:0005524">
    <property type="term" value="F:ATP binding"/>
    <property type="evidence" value="ECO:0007669"/>
    <property type="project" value="UniProtKB-KW"/>
</dbReference>
<comment type="catalytic activity">
    <reaction evidence="1 5">
        <text>3'-dephospho-CoA + ATP = 2'-(5''-triphospho-alpha-D-ribosyl)-3'-dephospho-CoA + adenine</text>
        <dbReference type="Rhea" id="RHEA:15117"/>
        <dbReference type="ChEBI" id="CHEBI:16708"/>
        <dbReference type="ChEBI" id="CHEBI:30616"/>
        <dbReference type="ChEBI" id="CHEBI:57328"/>
        <dbReference type="ChEBI" id="CHEBI:61378"/>
        <dbReference type="EC" id="2.4.2.52"/>
    </reaction>
</comment>
<evidence type="ECO:0000256" key="5">
    <source>
        <dbReference type="HAMAP-Rule" id="MF_00397"/>
    </source>
</evidence>
<dbReference type="GO" id="GO:0046917">
    <property type="term" value="F:triphosphoribosyl-dephospho-CoA synthase activity"/>
    <property type="evidence" value="ECO:0007669"/>
    <property type="project" value="UniProtKB-UniRule"/>
</dbReference>
<accession>A0A6G8AU56</accession>
<dbReference type="InterPro" id="IPR017551">
    <property type="entry name" value="TriPribosyl-deP-CoA_syn_CitG"/>
</dbReference>
<dbReference type="Pfam" id="PF01874">
    <property type="entry name" value="CitG"/>
    <property type="match status" value="1"/>
</dbReference>
<evidence type="ECO:0000256" key="2">
    <source>
        <dbReference type="ARBA" id="ARBA00022679"/>
    </source>
</evidence>
<protein>
    <recommendedName>
        <fullName evidence="5">Probable 2-(5''-triphosphoribosyl)-3'-dephosphocoenzyme-A synthase</fullName>
        <shortName evidence="5">2-(5''-triphosphoribosyl)-3'-dephospho-CoA synthase</shortName>
        <ecNumber evidence="5">2.4.2.52</ecNumber>
    </recommendedName>
</protein>
<dbReference type="RefSeq" id="WP_166034745.1">
    <property type="nucleotide sequence ID" value="NZ_CP049887.1"/>
</dbReference>
<evidence type="ECO:0000313" key="6">
    <source>
        <dbReference type="EMBL" id="QIL48608.1"/>
    </source>
</evidence>
<dbReference type="EMBL" id="CP049887">
    <property type="protein sequence ID" value="QIL48608.1"/>
    <property type="molecule type" value="Genomic_DNA"/>
</dbReference>
<dbReference type="Proteomes" id="UP000501747">
    <property type="component" value="Chromosome"/>
</dbReference>
<keyword evidence="2 5" id="KW-0808">Transferase</keyword>
<proteinExistence type="inferred from homology"/>
<keyword evidence="3 5" id="KW-0547">Nucleotide-binding</keyword>
<keyword evidence="6" id="KW-0328">Glycosyltransferase</keyword>
<sequence length="287" mass="32773">MEQAVKKIAQQAQLGLLYEVSCFPKPGLVDPIDSGSHNDMDYFTFLESSVVLLPFFEEFIQVGYELKYLPITETFKKIRKIGVLAENEMLHVTQNVNTHKGVIFSLGIFLTICGRLEVWKNDVSLKQFQMEIKEMTCDLLNDFENLPNDKSELTFGEKLFVEHGMTGIRGEAQSGYPSVFDYGLTFYDKYQGKNNEQLIDTLMFLSLHVEDTNLIKRSQSISVFESYREMANNFLELGGYSTESGLNYLNKLNRLLKEKNWSLGGSADTLILVVFVSKLVKLGYLKK</sequence>
<evidence type="ECO:0000256" key="3">
    <source>
        <dbReference type="ARBA" id="ARBA00022741"/>
    </source>
</evidence>
<dbReference type="GO" id="GO:0051191">
    <property type="term" value="P:prosthetic group biosynthetic process"/>
    <property type="evidence" value="ECO:0007669"/>
    <property type="project" value="TreeGrafter"/>
</dbReference>
<dbReference type="HAMAP" id="MF_00397">
    <property type="entry name" value="CitG"/>
    <property type="match status" value="1"/>
</dbReference>
<dbReference type="PANTHER" id="PTHR30201">
    <property type="entry name" value="TRIPHOSPHORIBOSYL-DEPHOSPHO-COA SYNTHASE"/>
    <property type="match status" value="1"/>
</dbReference>
<gene>
    <name evidence="5 6" type="primary">citG</name>
    <name evidence="6" type="ORF">G7082_08880</name>
</gene>
<organism evidence="6 7">
    <name type="scientific">Vagococcus hydrophili</name>
    <dbReference type="NCBI Taxonomy" id="2714947"/>
    <lineage>
        <taxon>Bacteria</taxon>
        <taxon>Bacillati</taxon>
        <taxon>Bacillota</taxon>
        <taxon>Bacilli</taxon>
        <taxon>Lactobacillales</taxon>
        <taxon>Enterococcaceae</taxon>
        <taxon>Vagococcus</taxon>
    </lineage>
</organism>
<dbReference type="EC" id="2.4.2.52" evidence="5"/>
<dbReference type="NCBIfam" id="TIGR03125">
    <property type="entry name" value="citrate_citG"/>
    <property type="match status" value="1"/>
</dbReference>
<dbReference type="KEGG" id="vhy:G7082_08880"/>
<evidence type="ECO:0000256" key="1">
    <source>
        <dbReference type="ARBA" id="ARBA00001210"/>
    </source>
</evidence>